<comment type="similarity">
    <text evidence="1">Belongs to the DNA2/NAM7 helicase family.</text>
</comment>
<keyword evidence="5" id="KW-0067">ATP-binding</keyword>
<dbReference type="GO" id="GO:0005694">
    <property type="term" value="C:chromosome"/>
    <property type="evidence" value="ECO:0007669"/>
    <property type="project" value="UniProtKB-ARBA"/>
</dbReference>
<dbReference type="GO" id="GO:0016787">
    <property type="term" value="F:hydrolase activity"/>
    <property type="evidence" value="ECO:0007669"/>
    <property type="project" value="UniProtKB-KW"/>
</dbReference>
<evidence type="ECO:0000313" key="9">
    <source>
        <dbReference type="Proteomes" id="UP000218231"/>
    </source>
</evidence>
<dbReference type="InterPro" id="IPR041679">
    <property type="entry name" value="DNA2/NAM7-like_C"/>
</dbReference>
<dbReference type="FunFam" id="3.40.50.300:FF:000326">
    <property type="entry name" value="P-loop containing nucleoside triphosphate hydrolase"/>
    <property type="match status" value="1"/>
</dbReference>
<dbReference type="PANTHER" id="PTHR43788:SF8">
    <property type="entry name" value="DNA-BINDING PROTEIN SMUBP-2"/>
    <property type="match status" value="1"/>
</dbReference>
<name>A0A2A2JFD0_9BILA</name>
<evidence type="ECO:0008006" key="10">
    <source>
        <dbReference type="Google" id="ProtNLM"/>
    </source>
</evidence>
<dbReference type="InterPro" id="IPR050534">
    <property type="entry name" value="Coronavir_polyprotein_1ab"/>
</dbReference>
<feature type="domain" description="DNA2/NAM7 helicase helicase" evidence="6">
    <location>
        <begin position="237"/>
        <end position="427"/>
    </location>
</feature>
<dbReference type="Gene3D" id="3.40.50.300">
    <property type="entry name" value="P-loop containing nucleotide triphosphate hydrolases"/>
    <property type="match status" value="2"/>
</dbReference>
<dbReference type="AlphaFoldDB" id="A0A2A2JFD0"/>
<dbReference type="STRING" id="2018661.A0A2A2JFD0"/>
<comment type="caution">
    <text evidence="8">The sequence shown here is derived from an EMBL/GenBank/DDBJ whole genome shotgun (WGS) entry which is preliminary data.</text>
</comment>
<dbReference type="Proteomes" id="UP000218231">
    <property type="component" value="Unassembled WGS sequence"/>
</dbReference>
<accession>A0A2A2JFD0</accession>
<dbReference type="InterPro" id="IPR041677">
    <property type="entry name" value="DNA2/NAM7_AAA_11"/>
</dbReference>
<feature type="domain" description="DNA2/NAM7 helicase helicase" evidence="6">
    <location>
        <begin position="460"/>
        <end position="496"/>
    </location>
</feature>
<dbReference type="CDD" id="cd18808">
    <property type="entry name" value="SF1_C_Upf1"/>
    <property type="match status" value="1"/>
</dbReference>
<keyword evidence="2" id="KW-0547">Nucleotide-binding</keyword>
<dbReference type="OrthoDB" id="5805783at2759"/>
<keyword evidence="3" id="KW-0378">Hydrolase</keyword>
<dbReference type="GO" id="GO:0005524">
    <property type="term" value="F:ATP binding"/>
    <property type="evidence" value="ECO:0007669"/>
    <property type="project" value="UniProtKB-KW"/>
</dbReference>
<evidence type="ECO:0000313" key="8">
    <source>
        <dbReference type="EMBL" id="PAV60433.1"/>
    </source>
</evidence>
<evidence type="ECO:0000259" key="7">
    <source>
        <dbReference type="Pfam" id="PF13087"/>
    </source>
</evidence>
<evidence type="ECO:0000256" key="3">
    <source>
        <dbReference type="ARBA" id="ARBA00022801"/>
    </source>
</evidence>
<keyword evidence="4" id="KW-0347">Helicase</keyword>
<dbReference type="InterPro" id="IPR027417">
    <property type="entry name" value="P-loop_NTPase"/>
</dbReference>
<reference evidence="8 9" key="1">
    <citation type="journal article" date="2017" name="Curr. Biol.">
        <title>Genome architecture and evolution of a unichromosomal asexual nematode.</title>
        <authorList>
            <person name="Fradin H."/>
            <person name="Zegar C."/>
            <person name="Gutwein M."/>
            <person name="Lucas J."/>
            <person name="Kovtun M."/>
            <person name="Corcoran D."/>
            <person name="Baugh L.R."/>
            <person name="Kiontke K."/>
            <person name="Gunsalus K."/>
            <person name="Fitch D.H."/>
            <person name="Piano F."/>
        </authorList>
    </citation>
    <scope>NUCLEOTIDE SEQUENCE [LARGE SCALE GENOMIC DNA]</scope>
    <source>
        <strain evidence="8">PF1309</strain>
    </source>
</reference>
<dbReference type="GO" id="GO:0043139">
    <property type="term" value="F:5'-3' DNA helicase activity"/>
    <property type="evidence" value="ECO:0007669"/>
    <property type="project" value="TreeGrafter"/>
</dbReference>
<keyword evidence="9" id="KW-1185">Reference proteome</keyword>
<feature type="domain" description="DNA2/NAM7 helicase-like C-terminal" evidence="7">
    <location>
        <begin position="504"/>
        <end position="703"/>
    </location>
</feature>
<protein>
    <recommendedName>
        <fullName evidence="10">Helicase ATP-binding domain-containing protein</fullName>
    </recommendedName>
</protein>
<evidence type="ECO:0000256" key="2">
    <source>
        <dbReference type="ARBA" id="ARBA00022741"/>
    </source>
</evidence>
<gene>
    <name evidence="8" type="ORF">WR25_23761</name>
</gene>
<evidence type="ECO:0000256" key="4">
    <source>
        <dbReference type="ARBA" id="ARBA00022806"/>
    </source>
</evidence>
<proteinExistence type="inferred from homology"/>
<dbReference type="SUPFAM" id="SSF52540">
    <property type="entry name" value="P-loop containing nucleoside triphosphate hydrolases"/>
    <property type="match status" value="1"/>
</dbReference>
<sequence length="750" mass="86495">MQCGSVRLRMTGCFRSLAGNLRFYSVGRFEKIEKIKRKKKPPSALPPHLNALMKEWPKTLEEEVKAQTEALSEYLKECDNNWAELESRGLGLGDLTYEKIHYDPIEGAILELIRPQRDAALGYMKSFRSGVPVVLCDGNSLNKLVECIIKWTSFDKISLRIMNLNQITRFEKSEAGAKFAIIPSIEKGSIQSLQSFLENKTFDDKPGRRLLDYAFRAKVMPSIHNDPRRSGDCPENFNSTQRLAVNCALNNKRPFLCIQGPPGTGKTKVLAEIVRQLKEKKKKVLVLAPTHVAVNNALKYTKEAILRDKIKQSRLAIFDFDNERTDRYRLQPEDEDDICHADTLDEAIKNNPKYSMLKEGSEDLHNDDSENSVSKAERKKRVNDWKRMKDAILMEVYREQQVIFCTLSSSTVRKLSKFGWHPDIIVIGRFGKMVKFFLFCKNDEIRCRIFKIFDYCQNSDEAAQCTEPATWAAIIHAPRCILVGDFQQLPTIVISKAAIEKKLHVSLMERLIMEFSNCNIRVLLDRQYRMNEKIMQWSSEHFYDGLLKAGESVKDQRLSDICQMPENHSLNEPLIMLNTALMKDDKNTNKLAEKTVRKSRINYAEARLVVQYYNILCSVGVNLEDIAIITPYYEQVMLIRAMINNRLVRVHSVDAFQGQENEVVIFSMVRHNENRALGFLAEERRMNVAVTRAKRQFVLIGSSWMMSRDKNLKSLYKTIQTTGKIYDPNDLNSYAIELQDHLDKVARELR</sequence>
<evidence type="ECO:0000256" key="5">
    <source>
        <dbReference type="ARBA" id="ARBA00022840"/>
    </source>
</evidence>
<dbReference type="PANTHER" id="PTHR43788">
    <property type="entry name" value="DNA2/NAM7 HELICASE FAMILY MEMBER"/>
    <property type="match status" value="1"/>
</dbReference>
<dbReference type="InterPro" id="IPR047187">
    <property type="entry name" value="SF1_C_Upf1"/>
</dbReference>
<evidence type="ECO:0000256" key="1">
    <source>
        <dbReference type="ARBA" id="ARBA00007913"/>
    </source>
</evidence>
<organism evidence="8 9">
    <name type="scientific">Diploscapter pachys</name>
    <dbReference type="NCBI Taxonomy" id="2018661"/>
    <lineage>
        <taxon>Eukaryota</taxon>
        <taxon>Metazoa</taxon>
        <taxon>Ecdysozoa</taxon>
        <taxon>Nematoda</taxon>
        <taxon>Chromadorea</taxon>
        <taxon>Rhabditida</taxon>
        <taxon>Rhabditina</taxon>
        <taxon>Rhabditomorpha</taxon>
        <taxon>Rhabditoidea</taxon>
        <taxon>Rhabditidae</taxon>
        <taxon>Diploscapter</taxon>
    </lineage>
</organism>
<evidence type="ECO:0000259" key="6">
    <source>
        <dbReference type="Pfam" id="PF13086"/>
    </source>
</evidence>
<dbReference type="Pfam" id="PF13087">
    <property type="entry name" value="AAA_12"/>
    <property type="match status" value="1"/>
</dbReference>
<dbReference type="EMBL" id="LIAE01010467">
    <property type="protein sequence ID" value="PAV60433.1"/>
    <property type="molecule type" value="Genomic_DNA"/>
</dbReference>
<dbReference type="Pfam" id="PF13086">
    <property type="entry name" value="AAA_11"/>
    <property type="match status" value="2"/>
</dbReference>